<dbReference type="PANTHER" id="PTHR11632:SF73">
    <property type="entry name" value="BLR3196 PROTEIN"/>
    <property type="match status" value="1"/>
</dbReference>
<evidence type="ECO:0000256" key="2">
    <source>
        <dbReference type="ARBA" id="ARBA00023002"/>
    </source>
</evidence>
<dbReference type="InterPro" id="IPR030664">
    <property type="entry name" value="SdhA/FrdA/AprA"/>
</dbReference>
<name>X1MLV6_9ZZZZ</name>
<reference evidence="4" key="1">
    <citation type="journal article" date="2014" name="Front. Microbiol.">
        <title>High frequency of phylogenetically diverse reductive dehalogenase-homologous genes in deep subseafloor sedimentary metagenomes.</title>
        <authorList>
            <person name="Kawai M."/>
            <person name="Futagami T."/>
            <person name="Toyoda A."/>
            <person name="Takaki Y."/>
            <person name="Nishi S."/>
            <person name="Hori S."/>
            <person name="Arai W."/>
            <person name="Tsubouchi T."/>
            <person name="Morono Y."/>
            <person name="Uchiyama I."/>
            <person name="Ito T."/>
            <person name="Fujiyama A."/>
            <person name="Inagaki F."/>
            <person name="Takami H."/>
        </authorList>
    </citation>
    <scope>NUCLEOTIDE SEQUENCE</scope>
    <source>
        <strain evidence="4">Expedition CK06-06</strain>
    </source>
</reference>
<keyword evidence="1" id="KW-0285">Flavoprotein</keyword>
<dbReference type="GO" id="GO:0000104">
    <property type="term" value="F:succinate dehydrogenase activity"/>
    <property type="evidence" value="ECO:0007669"/>
    <property type="project" value="TreeGrafter"/>
</dbReference>
<dbReference type="Gene3D" id="3.50.50.60">
    <property type="entry name" value="FAD/NAD(P)-binding domain"/>
    <property type="match status" value="1"/>
</dbReference>
<keyword evidence="2" id="KW-0560">Oxidoreductase</keyword>
<protein>
    <recommendedName>
        <fullName evidence="3">FAD-dependent oxidoreductase 2 FAD-binding domain-containing protein</fullName>
    </recommendedName>
</protein>
<dbReference type="EMBL" id="BARV01015700">
    <property type="protein sequence ID" value="GAI32293.1"/>
    <property type="molecule type" value="Genomic_DNA"/>
</dbReference>
<gene>
    <name evidence="4" type="ORF">S06H3_27097</name>
</gene>
<dbReference type="Pfam" id="PF00890">
    <property type="entry name" value="FAD_binding_2"/>
    <property type="match status" value="1"/>
</dbReference>
<proteinExistence type="predicted"/>
<evidence type="ECO:0000259" key="3">
    <source>
        <dbReference type="Pfam" id="PF00890"/>
    </source>
</evidence>
<sequence length="233" mass="24722">MNIGNSDEHINADVLVLGGGLAGCFAAIKAAENGSKVVVFEKAEISRSGNGSTGLHRIPLVHPDYNYSYSEFAKLNVEAAAGICDEDVSYEFARDTLDRVLDLESYGIKVRKDDGSFMFKPAGDISPGNVVIWGPGSTVWHDLKPKLAEKVRKTRGITVLDRVAAIGLLTQGGEIGERVSGAIGLGTRTGQFVVCTAKAVVLAAGGSYRVARHKDSMYAPTRFIECGCPTNSG</sequence>
<dbReference type="GO" id="GO:0009055">
    <property type="term" value="F:electron transfer activity"/>
    <property type="evidence" value="ECO:0007669"/>
    <property type="project" value="TreeGrafter"/>
</dbReference>
<comment type="caution">
    <text evidence="4">The sequence shown here is derived from an EMBL/GenBank/DDBJ whole genome shotgun (WGS) entry which is preliminary data.</text>
</comment>
<dbReference type="GO" id="GO:0005886">
    <property type="term" value="C:plasma membrane"/>
    <property type="evidence" value="ECO:0007669"/>
    <property type="project" value="TreeGrafter"/>
</dbReference>
<evidence type="ECO:0000256" key="1">
    <source>
        <dbReference type="ARBA" id="ARBA00022630"/>
    </source>
</evidence>
<dbReference type="InterPro" id="IPR036188">
    <property type="entry name" value="FAD/NAD-bd_sf"/>
</dbReference>
<dbReference type="InterPro" id="IPR003953">
    <property type="entry name" value="FAD-dep_OxRdtase_2_FAD-bd"/>
</dbReference>
<dbReference type="GO" id="GO:0009061">
    <property type="term" value="P:anaerobic respiration"/>
    <property type="evidence" value="ECO:0007669"/>
    <property type="project" value="TreeGrafter"/>
</dbReference>
<accession>X1MLV6</accession>
<feature type="domain" description="FAD-dependent oxidoreductase 2 FAD-binding" evidence="3">
    <location>
        <begin position="13"/>
        <end position="209"/>
    </location>
</feature>
<evidence type="ECO:0000313" key="4">
    <source>
        <dbReference type="EMBL" id="GAI32293.1"/>
    </source>
</evidence>
<organism evidence="4">
    <name type="scientific">marine sediment metagenome</name>
    <dbReference type="NCBI Taxonomy" id="412755"/>
    <lineage>
        <taxon>unclassified sequences</taxon>
        <taxon>metagenomes</taxon>
        <taxon>ecological metagenomes</taxon>
    </lineage>
</organism>
<feature type="non-terminal residue" evidence="4">
    <location>
        <position position="233"/>
    </location>
</feature>
<dbReference type="AlphaFoldDB" id="X1MLV6"/>
<dbReference type="PANTHER" id="PTHR11632">
    <property type="entry name" value="SUCCINATE DEHYDROGENASE 2 FLAVOPROTEIN SUBUNIT"/>
    <property type="match status" value="1"/>
</dbReference>
<dbReference type="GO" id="GO:0050660">
    <property type="term" value="F:flavin adenine dinucleotide binding"/>
    <property type="evidence" value="ECO:0007669"/>
    <property type="project" value="TreeGrafter"/>
</dbReference>
<dbReference type="SUPFAM" id="SSF51905">
    <property type="entry name" value="FAD/NAD(P)-binding domain"/>
    <property type="match status" value="1"/>
</dbReference>